<dbReference type="HOGENOM" id="CLU_1272907_0_0_1"/>
<dbReference type="Proteomes" id="UP000007431">
    <property type="component" value="Unassembled WGS sequence"/>
</dbReference>
<evidence type="ECO:0000256" key="1">
    <source>
        <dbReference type="SAM" id="MobiDB-lite"/>
    </source>
</evidence>
<feature type="compositionally biased region" description="Low complexity" evidence="1">
    <location>
        <begin position="73"/>
        <end position="94"/>
    </location>
</feature>
<sequence length="217" mass="22661">MVTTKWSTTSAPTPPAQAATASETVTTPRQASTSPSSEGQISPEGRFEVDSELSRSPCQADSTCGSEVEVHPASRASAAQASSSSKTASNPSLSDGRIAYLLSDEAFLNHYALTGSEWGWGYGPTEEDSSGLEPETNSGATHSLDASSSAPASSASSSTQNPPQVDPSHPCTICQKQFTRSLLTTSNFDHLKEPETHLSAQAKHARGAYEHAPGSYV</sequence>
<dbReference type="VEuPathDB" id="FungiDB:SCHCODRAFT_02667721"/>
<proteinExistence type="predicted"/>
<dbReference type="RefSeq" id="XP_003032294.1">
    <property type="nucleotide sequence ID" value="XM_003032248.1"/>
</dbReference>
<dbReference type="OrthoDB" id="10568594at2759"/>
<feature type="region of interest" description="Disordered" evidence="1">
    <location>
        <begin position="118"/>
        <end position="172"/>
    </location>
</feature>
<feature type="compositionally biased region" description="Polar residues" evidence="1">
    <location>
        <begin position="25"/>
        <end position="40"/>
    </location>
</feature>
<feature type="compositionally biased region" description="Polar residues" evidence="1">
    <location>
        <begin position="135"/>
        <end position="145"/>
    </location>
</feature>
<feature type="compositionally biased region" description="Low complexity" evidence="1">
    <location>
        <begin position="1"/>
        <end position="24"/>
    </location>
</feature>
<feature type="region of interest" description="Disordered" evidence="1">
    <location>
        <begin position="1"/>
        <end position="94"/>
    </location>
</feature>
<organism evidence="3">
    <name type="scientific">Schizophyllum commune (strain H4-8 / FGSC 9210)</name>
    <name type="common">Split gill fungus</name>
    <dbReference type="NCBI Taxonomy" id="578458"/>
    <lineage>
        <taxon>Eukaryota</taxon>
        <taxon>Fungi</taxon>
        <taxon>Dikarya</taxon>
        <taxon>Basidiomycota</taxon>
        <taxon>Agaricomycotina</taxon>
        <taxon>Agaricomycetes</taxon>
        <taxon>Agaricomycetidae</taxon>
        <taxon>Agaricales</taxon>
        <taxon>Schizophyllaceae</taxon>
        <taxon>Schizophyllum</taxon>
    </lineage>
</organism>
<dbReference type="GeneID" id="9596380"/>
<gene>
    <name evidence="2" type="ORF">SCHCODRAFT_109185</name>
</gene>
<evidence type="ECO:0000313" key="2">
    <source>
        <dbReference type="EMBL" id="EFI97391.1"/>
    </source>
</evidence>
<feature type="compositionally biased region" description="Low complexity" evidence="1">
    <location>
        <begin position="146"/>
        <end position="158"/>
    </location>
</feature>
<dbReference type="KEGG" id="scm:SCHCO_02667721"/>
<name>D8Q5D8_SCHCM</name>
<feature type="region of interest" description="Disordered" evidence="1">
    <location>
        <begin position="193"/>
        <end position="217"/>
    </location>
</feature>
<keyword evidence="3" id="KW-1185">Reference proteome</keyword>
<reference evidence="2 3" key="1">
    <citation type="journal article" date="2010" name="Nat. Biotechnol.">
        <title>Genome sequence of the model mushroom Schizophyllum commune.</title>
        <authorList>
            <person name="Ohm R.A."/>
            <person name="de Jong J.F."/>
            <person name="Lugones L.G."/>
            <person name="Aerts A."/>
            <person name="Kothe E."/>
            <person name="Stajich J.E."/>
            <person name="de Vries R.P."/>
            <person name="Record E."/>
            <person name="Levasseur A."/>
            <person name="Baker S.E."/>
            <person name="Bartholomew K.A."/>
            <person name="Coutinho P.M."/>
            <person name="Erdmann S."/>
            <person name="Fowler T.J."/>
            <person name="Gathman A.C."/>
            <person name="Lombard V."/>
            <person name="Henrissat B."/>
            <person name="Knabe N."/>
            <person name="Kuees U."/>
            <person name="Lilly W.W."/>
            <person name="Lindquist E."/>
            <person name="Lucas S."/>
            <person name="Magnuson J.K."/>
            <person name="Piumi F."/>
            <person name="Raudaskoski M."/>
            <person name="Salamov A."/>
            <person name="Schmutz J."/>
            <person name="Schwarze F.W.M.R."/>
            <person name="vanKuyk P.A."/>
            <person name="Horton J.S."/>
            <person name="Grigoriev I.V."/>
            <person name="Woesten H.A.B."/>
        </authorList>
    </citation>
    <scope>NUCLEOTIDE SEQUENCE [LARGE SCALE GENOMIC DNA]</scope>
    <source>
        <strain evidence="3">H4-8 / FGSC 9210</strain>
    </source>
</reference>
<feature type="non-terminal residue" evidence="2">
    <location>
        <position position="217"/>
    </location>
</feature>
<dbReference type="InParanoid" id="D8Q5D8"/>
<protein>
    <submittedName>
        <fullName evidence="2">Uncharacterized protein</fullName>
    </submittedName>
</protein>
<feature type="compositionally biased region" description="Polar residues" evidence="1">
    <location>
        <begin position="54"/>
        <end position="65"/>
    </location>
</feature>
<dbReference type="EMBL" id="GL377306">
    <property type="protein sequence ID" value="EFI97391.1"/>
    <property type="molecule type" value="Genomic_DNA"/>
</dbReference>
<evidence type="ECO:0000313" key="3">
    <source>
        <dbReference type="Proteomes" id="UP000007431"/>
    </source>
</evidence>
<dbReference type="AlphaFoldDB" id="D8Q5D8"/>
<accession>D8Q5D8</accession>